<dbReference type="RefSeq" id="WP_139859806.1">
    <property type="nucleotide sequence ID" value="NZ_CAADFC020000009.1"/>
</dbReference>
<sequence>MPRKAAKLVGLSILGIAAVLIAAAAAGLGYRAWRQQAAAEILAIRSPNGVQEGRYVVLGGIQQWIQIRGEDRGNPVLLFVHGGPGSSTLPISSGWRPWEKYFTVVQWDQRGAGRTYGMTGDTVAPTMTLERMTQDGVELADYLRRHLRKDKIILVGHSWGSFLGVHIVKQRPDLFYAYVGTGQVVGRATFEKAFENTIARLQALAQSANNREALAELAPIAANPVANPDNRLVADKWSKALALPPDAFRPAGPVPPLFMPDFSLLDWYNRRSGTAFSAKYLRGKVSPMFQRDLAALGLEFPVPVILIEGDADDITPSGPAEQYLKQITAPHKEFVPIRGGDHFIPFDRPDQFLDELVARVRPLANPPVAEAGPMATSATP</sequence>
<dbReference type="GO" id="GO:0004177">
    <property type="term" value="F:aminopeptidase activity"/>
    <property type="evidence" value="ECO:0007669"/>
    <property type="project" value="UniProtKB-KW"/>
</dbReference>
<feature type="domain" description="AB hydrolase-1" evidence="3">
    <location>
        <begin position="75"/>
        <end position="349"/>
    </location>
</feature>
<dbReference type="OrthoDB" id="9796770at2"/>
<dbReference type="EMBL" id="CAADFC020000009">
    <property type="protein sequence ID" value="VIO69674.1"/>
    <property type="molecule type" value="Genomic_DNA"/>
</dbReference>
<dbReference type="SUPFAM" id="SSF53474">
    <property type="entry name" value="alpha/beta-Hydrolases"/>
    <property type="match status" value="1"/>
</dbReference>
<dbReference type="InterPro" id="IPR000073">
    <property type="entry name" value="AB_hydrolase_1"/>
</dbReference>
<comment type="similarity">
    <text evidence="1">Belongs to the peptidase S33 family.</text>
</comment>
<keyword evidence="2 4" id="KW-0378">Hydrolase</keyword>
<protein>
    <submittedName>
        <fullName evidence="4">Proline iminopeptidase</fullName>
        <ecNumber evidence="4">3.4.11.5</ecNumber>
    </submittedName>
</protein>
<dbReference type="Pfam" id="PF00561">
    <property type="entry name" value="Abhydrolase_1"/>
    <property type="match status" value="1"/>
</dbReference>
<dbReference type="InterPro" id="IPR050228">
    <property type="entry name" value="Carboxylesterase_BioH"/>
</dbReference>
<dbReference type="PANTHER" id="PTHR43194">
    <property type="entry name" value="HYDROLASE ALPHA/BETA FOLD FAMILY"/>
    <property type="match status" value="1"/>
</dbReference>
<keyword evidence="4" id="KW-0645">Protease</keyword>
<name>A0A508T7B1_9BRAD</name>
<organism evidence="4 5">
    <name type="scientific">Bradyrhizobium ivorense</name>
    <dbReference type="NCBI Taxonomy" id="2511166"/>
    <lineage>
        <taxon>Bacteria</taxon>
        <taxon>Pseudomonadati</taxon>
        <taxon>Pseudomonadota</taxon>
        <taxon>Alphaproteobacteria</taxon>
        <taxon>Hyphomicrobiales</taxon>
        <taxon>Nitrobacteraceae</taxon>
        <taxon>Bradyrhizobium</taxon>
    </lineage>
</organism>
<dbReference type="InterPro" id="IPR002410">
    <property type="entry name" value="Peptidase_S33"/>
</dbReference>
<dbReference type="GO" id="GO:0006508">
    <property type="term" value="P:proteolysis"/>
    <property type="evidence" value="ECO:0007669"/>
    <property type="project" value="InterPro"/>
</dbReference>
<evidence type="ECO:0000313" key="4">
    <source>
        <dbReference type="EMBL" id="VIO69674.1"/>
    </source>
</evidence>
<dbReference type="PANTHER" id="PTHR43194:SF2">
    <property type="entry name" value="PEROXISOMAL MEMBRANE PROTEIN LPX1"/>
    <property type="match status" value="1"/>
</dbReference>
<dbReference type="AlphaFoldDB" id="A0A508T7B1"/>
<dbReference type="EC" id="3.4.11.5" evidence="4"/>
<evidence type="ECO:0000313" key="5">
    <source>
        <dbReference type="Proteomes" id="UP000328092"/>
    </source>
</evidence>
<keyword evidence="5" id="KW-1185">Reference proteome</keyword>
<evidence type="ECO:0000256" key="2">
    <source>
        <dbReference type="ARBA" id="ARBA00022801"/>
    </source>
</evidence>
<proteinExistence type="inferred from homology"/>
<dbReference type="Gene3D" id="3.40.50.1820">
    <property type="entry name" value="alpha/beta hydrolase"/>
    <property type="match status" value="1"/>
</dbReference>
<dbReference type="InterPro" id="IPR029058">
    <property type="entry name" value="AB_hydrolase_fold"/>
</dbReference>
<evidence type="ECO:0000259" key="3">
    <source>
        <dbReference type="Pfam" id="PF00561"/>
    </source>
</evidence>
<evidence type="ECO:0000256" key="1">
    <source>
        <dbReference type="ARBA" id="ARBA00010088"/>
    </source>
</evidence>
<gene>
    <name evidence="4" type="primary">pip_1</name>
    <name evidence="4" type="ORF">CI1B_28820</name>
</gene>
<comment type="caution">
    <text evidence="4">The sequence shown here is derived from an EMBL/GenBank/DDBJ whole genome shotgun (WGS) entry which is preliminary data.</text>
</comment>
<keyword evidence="4" id="KW-0031">Aminopeptidase</keyword>
<dbReference type="PRINTS" id="PR00793">
    <property type="entry name" value="PROAMNOPTASE"/>
</dbReference>
<reference evidence="4" key="1">
    <citation type="submission" date="2019-02" db="EMBL/GenBank/DDBJ databases">
        <authorList>
            <person name="Pothier F.J."/>
        </authorList>
    </citation>
    <scope>NUCLEOTIDE SEQUENCE</scope>
    <source>
        <strain evidence="4">CI-1B</strain>
    </source>
</reference>
<accession>A0A508T7B1</accession>
<dbReference type="Proteomes" id="UP000328092">
    <property type="component" value="Unassembled WGS sequence"/>
</dbReference>